<comment type="caution">
    <text evidence="3">The sequence shown here is derived from an EMBL/GenBank/DDBJ whole genome shotgun (WGS) entry which is preliminary data.</text>
</comment>
<dbReference type="Proteomes" id="UP000683360">
    <property type="component" value="Unassembled WGS sequence"/>
</dbReference>
<protein>
    <submittedName>
        <fullName evidence="3">Uncharacterized protein</fullName>
    </submittedName>
</protein>
<evidence type="ECO:0000256" key="1">
    <source>
        <dbReference type="SAM" id="MobiDB-lite"/>
    </source>
</evidence>
<keyword evidence="2" id="KW-0812">Transmembrane</keyword>
<feature type="transmembrane region" description="Helical" evidence="2">
    <location>
        <begin position="120"/>
        <end position="138"/>
    </location>
</feature>
<dbReference type="AlphaFoldDB" id="A0A8S3TM29"/>
<dbReference type="EMBL" id="CAJPWZ010002271">
    <property type="protein sequence ID" value="CAG2234764.1"/>
    <property type="molecule type" value="Genomic_DNA"/>
</dbReference>
<evidence type="ECO:0000313" key="3">
    <source>
        <dbReference type="EMBL" id="CAG2234764.1"/>
    </source>
</evidence>
<keyword evidence="4" id="KW-1185">Reference proteome</keyword>
<organism evidence="3 4">
    <name type="scientific">Mytilus edulis</name>
    <name type="common">Blue mussel</name>
    <dbReference type="NCBI Taxonomy" id="6550"/>
    <lineage>
        <taxon>Eukaryota</taxon>
        <taxon>Metazoa</taxon>
        <taxon>Spiralia</taxon>
        <taxon>Lophotrochozoa</taxon>
        <taxon>Mollusca</taxon>
        <taxon>Bivalvia</taxon>
        <taxon>Autobranchia</taxon>
        <taxon>Pteriomorphia</taxon>
        <taxon>Mytilida</taxon>
        <taxon>Mytiloidea</taxon>
        <taxon>Mytilidae</taxon>
        <taxon>Mytilinae</taxon>
        <taxon>Mytilus</taxon>
    </lineage>
</organism>
<name>A0A8S3TM29_MYTED</name>
<evidence type="ECO:0000313" key="4">
    <source>
        <dbReference type="Proteomes" id="UP000683360"/>
    </source>
</evidence>
<accession>A0A8S3TM29</accession>
<sequence length="179" mass="21171">MDRNRTDYNIYPMDFTNVGEEQTVSGEQNFRNRSPYSPGLFSPSQEFQGVPDSIPRTPGDSRTPLPTVPTTNMWGGFDGSRNLKDESFISSTPMSDMNQRQQNYNTTGTDHQRKTFVLRWIWFIYRLILLIEWFSLILKLSIDEDSRRLEHFENQNERQKKTNRYCKSDIELRPEHSTY</sequence>
<gene>
    <name evidence="3" type="ORF">MEDL_47369</name>
</gene>
<reference evidence="3" key="1">
    <citation type="submission" date="2021-03" db="EMBL/GenBank/DDBJ databases">
        <authorList>
            <person name="Bekaert M."/>
        </authorList>
    </citation>
    <scope>NUCLEOTIDE SEQUENCE</scope>
</reference>
<keyword evidence="2" id="KW-1133">Transmembrane helix</keyword>
<keyword evidence="2" id="KW-0472">Membrane</keyword>
<proteinExistence type="predicted"/>
<evidence type="ECO:0000256" key="2">
    <source>
        <dbReference type="SAM" id="Phobius"/>
    </source>
</evidence>
<feature type="region of interest" description="Disordered" evidence="1">
    <location>
        <begin position="55"/>
        <end position="76"/>
    </location>
</feature>